<reference evidence="2 3" key="1">
    <citation type="journal article" date="2016" name="Nat. Commun.">
        <title>Thousands of microbial genomes shed light on interconnected biogeochemical processes in an aquifer system.</title>
        <authorList>
            <person name="Anantharaman K."/>
            <person name="Brown C.T."/>
            <person name="Hug L.A."/>
            <person name="Sharon I."/>
            <person name="Castelle C.J."/>
            <person name="Probst A.J."/>
            <person name="Thomas B.C."/>
            <person name="Singh A."/>
            <person name="Wilkins M.J."/>
            <person name="Karaoz U."/>
            <person name="Brodie E.L."/>
            <person name="Williams K.H."/>
            <person name="Hubbard S.S."/>
            <person name="Banfield J.F."/>
        </authorList>
    </citation>
    <scope>NUCLEOTIDE SEQUENCE [LARGE SCALE GENOMIC DNA]</scope>
</reference>
<sequence length="182" mass="20639">MYVRKNPYQRVGVFVDVQNMYYSAKNLYRAKVNFVKILEDALSGRQLIRAIAYVVRAEEPLEQTFFDALEKAGFEVKVKDIQVFPGGVKKADWDVGVVIDMIRLSTKLDVMVLVSGDGDYVDAVEFLRNQGHRVEVMGFGPSTSNKLKAEADEFTDLDSDHQKYLLTAKPIPKPSFKRPTAR</sequence>
<dbReference type="CDD" id="cd10911">
    <property type="entry name" value="PIN_LabA"/>
    <property type="match status" value="1"/>
</dbReference>
<dbReference type="Gene3D" id="3.40.50.1010">
    <property type="entry name" value="5'-nuclease"/>
    <property type="match status" value="1"/>
</dbReference>
<accession>A0A1G1WIQ1</accession>
<gene>
    <name evidence="2" type="ORF">A2Z42_01800</name>
</gene>
<dbReference type="AlphaFoldDB" id="A0A1G1WIQ1"/>
<dbReference type="PANTHER" id="PTHR35458:SF8">
    <property type="entry name" value="SLR0650 PROTEIN"/>
    <property type="match status" value="1"/>
</dbReference>
<feature type="domain" description="NYN" evidence="1">
    <location>
        <begin position="10"/>
        <end position="158"/>
    </location>
</feature>
<organism evidence="2 3">
    <name type="scientific">Candidatus Woykebacteria bacterium RBG_19FT_COMBO_43_10</name>
    <dbReference type="NCBI Taxonomy" id="1802598"/>
    <lineage>
        <taxon>Bacteria</taxon>
        <taxon>Candidatus Woykeibacteriota</taxon>
    </lineage>
</organism>
<evidence type="ECO:0000259" key="1">
    <source>
        <dbReference type="Pfam" id="PF01936"/>
    </source>
</evidence>
<dbReference type="InterPro" id="IPR021139">
    <property type="entry name" value="NYN"/>
</dbReference>
<dbReference type="GO" id="GO:0004540">
    <property type="term" value="F:RNA nuclease activity"/>
    <property type="evidence" value="ECO:0007669"/>
    <property type="project" value="InterPro"/>
</dbReference>
<dbReference type="InterPro" id="IPR047140">
    <property type="entry name" value="LabA"/>
</dbReference>
<evidence type="ECO:0000313" key="2">
    <source>
        <dbReference type="EMBL" id="OGY27087.1"/>
    </source>
</evidence>
<dbReference type="Proteomes" id="UP000176645">
    <property type="component" value="Unassembled WGS sequence"/>
</dbReference>
<dbReference type="EMBL" id="MHCU01000049">
    <property type="protein sequence ID" value="OGY27087.1"/>
    <property type="molecule type" value="Genomic_DNA"/>
</dbReference>
<dbReference type="Pfam" id="PF01936">
    <property type="entry name" value="NYN"/>
    <property type="match status" value="1"/>
</dbReference>
<protein>
    <recommendedName>
        <fullName evidence="1">NYN domain-containing protein</fullName>
    </recommendedName>
</protein>
<evidence type="ECO:0000313" key="3">
    <source>
        <dbReference type="Proteomes" id="UP000176645"/>
    </source>
</evidence>
<comment type="caution">
    <text evidence="2">The sequence shown here is derived from an EMBL/GenBank/DDBJ whole genome shotgun (WGS) entry which is preliminary data.</text>
</comment>
<dbReference type="PANTHER" id="PTHR35458">
    <property type="entry name" value="SLR0755 PROTEIN"/>
    <property type="match status" value="1"/>
</dbReference>
<proteinExistence type="predicted"/>
<name>A0A1G1WIQ1_9BACT</name>